<sequence length="435" mass="50133">MKKIVLCATLFSTLVLAREYEANLKGHITIDSKAYIKPPKDAPEFFNTYGKFANFTREEKIASFVSKGNRETDYYLPFNNQPIQGHSGIKYDKNTDSYFVLTDNGLGKKHNSYDAMLYMHNFKLDFKDSSYKLVETIFFNDKNKKYKYPITTEATKERYLSGADFDLESFQMIGGDFWVGDEFGPFLLHFDRSGTLKEVFEVYVNNKELLSPDNPKLKFADLPEGKNMEFNIKRSRGFEAMASYGDKLYLLLEGGIYNGDSYESVNGKEFLRIIEFDTKSKKYTNKTYKYFLEDKSHSIGDFNMIDKQYGLIIERDGKEGVADKQCIGKNTANCFNNVAKFKRIYKVKLENGEAKKIGYIDLLNINDNDRVSKKLLVNGRFVFPFETIEGVDIVDSKHIVVANDNNFPYSSSRESNKTDDNEFILLEVSEFLNAK</sequence>
<dbReference type="RefSeq" id="WP_271021022.1">
    <property type="nucleotide sequence ID" value="NZ_JAQHXR010000002.1"/>
</dbReference>
<dbReference type="EMBL" id="JAQHXR010000002">
    <property type="protein sequence ID" value="MDA3968724.1"/>
    <property type="molecule type" value="Genomic_DNA"/>
</dbReference>
<evidence type="ECO:0000256" key="1">
    <source>
        <dbReference type="SAM" id="SignalP"/>
    </source>
</evidence>
<keyword evidence="4" id="KW-1185">Reference proteome</keyword>
<proteinExistence type="predicted"/>
<evidence type="ECO:0000259" key="2">
    <source>
        <dbReference type="Pfam" id="PF13449"/>
    </source>
</evidence>
<evidence type="ECO:0000313" key="3">
    <source>
        <dbReference type="EMBL" id="MDA3968724.1"/>
    </source>
</evidence>
<feature type="domain" description="Phytase-like" evidence="2">
    <location>
        <begin position="81"/>
        <end position="407"/>
    </location>
</feature>
<evidence type="ECO:0000313" key="4">
    <source>
        <dbReference type="Proteomes" id="UP001210261"/>
    </source>
</evidence>
<feature type="chain" id="PRO_5046389736" evidence="1">
    <location>
        <begin position="18"/>
        <end position="435"/>
    </location>
</feature>
<gene>
    <name evidence="3" type="ORF">PF021_03435</name>
</gene>
<name>A0ABT4VDE6_9HELI</name>
<dbReference type="PANTHER" id="PTHR37957">
    <property type="entry name" value="BLR7070 PROTEIN"/>
    <property type="match status" value="1"/>
</dbReference>
<keyword evidence="1" id="KW-0732">Signal</keyword>
<dbReference type="Proteomes" id="UP001210261">
    <property type="component" value="Unassembled WGS sequence"/>
</dbReference>
<dbReference type="PANTHER" id="PTHR37957:SF1">
    <property type="entry name" value="PHYTASE-LIKE DOMAIN-CONTAINING PROTEIN"/>
    <property type="match status" value="1"/>
</dbReference>
<reference evidence="3 4" key="1">
    <citation type="submission" date="2023-01" db="EMBL/GenBank/DDBJ databases">
        <title>Description of Helicobacter ibis sp. nov. isolated from faecal droppings of black-faced ibis (Theristicus melanopis).</title>
        <authorList>
            <person name="Lopez-Cantillo M."/>
            <person name="Vidal-Veuthey B."/>
            <person name="Mella A."/>
            <person name="De La Haba R."/>
            <person name="Collado L."/>
        </authorList>
    </citation>
    <scope>NUCLEOTIDE SEQUENCE [LARGE SCALE GENOMIC DNA]</scope>
    <source>
        <strain evidence="3 4">A82</strain>
    </source>
</reference>
<dbReference type="Pfam" id="PF13449">
    <property type="entry name" value="Phytase-like"/>
    <property type="match status" value="1"/>
</dbReference>
<organism evidence="3 4">
    <name type="scientific">Helicobacter ibis</name>
    <dbReference type="NCBI Taxonomy" id="2962633"/>
    <lineage>
        <taxon>Bacteria</taxon>
        <taxon>Pseudomonadati</taxon>
        <taxon>Campylobacterota</taxon>
        <taxon>Epsilonproteobacteria</taxon>
        <taxon>Campylobacterales</taxon>
        <taxon>Helicobacteraceae</taxon>
        <taxon>Helicobacter</taxon>
    </lineage>
</organism>
<protein>
    <submittedName>
        <fullName evidence="3">Esterase-like activity of phytase family protein</fullName>
    </submittedName>
</protein>
<accession>A0ABT4VDE6</accession>
<comment type="caution">
    <text evidence="3">The sequence shown here is derived from an EMBL/GenBank/DDBJ whole genome shotgun (WGS) entry which is preliminary data.</text>
</comment>
<feature type="signal peptide" evidence="1">
    <location>
        <begin position="1"/>
        <end position="17"/>
    </location>
</feature>
<dbReference type="InterPro" id="IPR027372">
    <property type="entry name" value="Phytase-like_dom"/>
</dbReference>